<protein>
    <submittedName>
        <fullName evidence="2">Uncharacterized protein</fullName>
    </submittedName>
</protein>
<dbReference type="AlphaFoldDB" id="A0AAV6VW35"/>
<dbReference type="EMBL" id="JAFNEN010000016">
    <property type="protein sequence ID" value="KAG8200300.1"/>
    <property type="molecule type" value="Genomic_DNA"/>
</dbReference>
<keyword evidence="3" id="KW-1185">Reference proteome</keyword>
<proteinExistence type="predicted"/>
<evidence type="ECO:0000313" key="3">
    <source>
        <dbReference type="Proteomes" id="UP000827092"/>
    </source>
</evidence>
<name>A0AAV6VW35_9ARAC</name>
<accession>A0AAV6VW35</accession>
<evidence type="ECO:0000313" key="2">
    <source>
        <dbReference type="EMBL" id="KAG8200300.1"/>
    </source>
</evidence>
<gene>
    <name evidence="2" type="ORF">JTE90_028484</name>
</gene>
<sequence>MFISPSLNSSSKQNHRYIGLSLPRCSFRYRRLFSHQLRMHLTLGQDDNPPPSPVTPHLSKRQPAIRFLIPHQ</sequence>
<feature type="region of interest" description="Disordered" evidence="1">
    <location>
        <begin position="42"/>
        <end position="61"/>
    </location>
</feature>
<comment type="caution">
    <text evidence="2">The sequence shown here is derived from an EMBL/GenBank/DDBJ whole genome shotgun (WGS) entry which is preliminary data.</text>
</comment>
<dbReference type="Proteomes" id="UP000827092">
    <property type="component" value="Unassembled WGS sequence"/>
</dbReference>
<reference evidence="2 3" key="1">
    <citation type="journal article" date="2022" name="Nat. Ecol. Evol.">
        <title>A masculinizing supergene underlies an exaggerated male reproductive morph in a spider.</title>
        <authorList>
            <person name="Hendrickx F."/>
            <person name="De Corte Z."/>
            <person name="Sonet G."/>
            <person name="Van Belleghem S.M."/>
            <person name="Kostlbacher S."/>
            <person name="Vangestel C."/>
        </authorList>
    </citation>
    <scope>NUCLEOTIDE SEQUENCE [LARGE SCALE GENOMIC DNA]</scope>
    <source>
        <strain evidence="2">W744_W776</strain>
    </source>
</reference>
<organism evidence="2 3">
    <name type="scientific">Oedothorax gibbosus</name>
    <dbReference type="NCBI Taxonomy" id="931172"/>
    <lineage>
        <taxon>Eukaryota</taxon>
        <taxon>Metazoa</taxon>
        <taxon>Ecdysozoa</taxon>
        <taxon>Arthropoda</taxon>
        <taxon>Chelicerata</taxon>
        <taxon>Arachnida</taxon>
        <taxon>Araneae</taxon>
        <taxon>Araneomorphae</taxon>
        <taxon>Entelegynae</taxon>
        <taxon>Araneoidea</taxon>
        <taxon>Linyphiidae</taxon>
        <taxon>Erigoninae</taxon>
        <taxon>Oedothorax</taxon>
    </lineage>
</organism>
<evidence type="ECO:0000256" key="1">
    <source>
        <dbReference type="SAM" id="MobiDB-lite"/>
    </source>
</evidence>